<dbReference type="EMBL" id="JAENIM010000008">
    <property type="protein sequence ID" value="MBK1789758.1"/>
    <property type="molecule type" value="Genomic_DNA"/>
</dbReference>
<name>A0A8J7MB23_9BACT</name>
<comment type="caution">
    <text evidence="2">The sequence shown here is derived from an EMBL/GenBank/DDBJ whole genome shotgun (WGS) entry which is preliminary data.</text>
</comment>
<accession>A0A8J7MB23</accession>
<evidence type="ECO:0000313" key="2">
    <source>
        <dbReference type="EMBL" id="MBK1789758.1"/>
    </source>
</evidence>
<evidence type="ECO:0000256" key="1">
    <source>
        <dbReference type="SAM" id="SignalP"/>
    </source>
</evidence>
<feature type="chain" id="PRO_5035318112" description="HlyD family secretion protein" evidence="1">
    <location>
        <begin position="25"/>
        <end position="386"/>
    </location>
</feature>
<sequence length="386" mass="43927">MKAYIKFIALILLSTLLTDVSLGATPKLSQYTISNKIWITSSEAILKPKSFREYSLYGEITILCKDGAELQKGEVWAIVDKKRLELEQESLELARAELETLNTESKWEVIDSRKQLAEGLSELLVKKQELEVILKDSRLTSAELKASIQEAVNQIDKQIDIFNTKINPQNLERKRNQKLAEARISFQKRELEFEKLKRTNNIKAPFDGRIKFNSSQIAEKWDQASSEQKEIEIWLESNETIAEIVDDSNFSIHLISDLPILGASDLTDFISTLNQGAPEGMIRGKFSHTETDVNANRRQQIHIFNVIEADIKKAKDAVNGEFLANVHRNLRQNCYIVRKQDIISLAPDVLDQQGWQGLVKHLWPESTLVQNGAQLLAVSRPDSDDE</sequence>
<organism evidence="2 3">
    <name type="scientific">Persicirhabdus sediminis</name>
    <dbReference type="NCBI Taxonomy" id="454144"/>
    <lineage>
        <taxon>Bacteria</taxon>
        <taxon>Pseudomonadati</taxon>
        <taxon>Verrucomicrobiota</taxon>
        <taxon>Verrucomicrobiia</taxon>
        <taxon>Verrucomicrobiales</taxon>
        <taxon>Verrucomicrobiaceae</taxon>
        <taxon>Persicirhabdus</taxon>
    </lineage>
</organism>
<proteinExistence type="predicted"/>
<evidence type="ECO:0008006" key="4">
    <source>
        <dbReference type="Google" id="ProtNLM"/>
    </source>
</evidence>
<evidence type="ECO:0000313" key="3">
    <source>
        <dbReference type="Proteomes" id="UP000624703"/>
    </source>
</evidence>
<dbReference type="Proteomes" id="UP000624703">
    <property type="component" value="Unassembled WGS sequence"/>
</dbReference>
<dbReference type="RefSeq" id="WP_200309801.1">
    <property type="nucleotide sequence ID" value="NZ_JAENIM010000008.1"/>
</dbReference>
<gene>
    <name evidence="2" type="ORF">JIN82_01170</name>
</gene>
<keyword evidence="3" id="KW-1185">Reference proteome</keyword>
<protein>
    <recommendedName>
        <fullName evidence="4">HlyD family secretion protein</fullName>
    </recommendedName>
</protein>
<dbReference type="AlphaFoldDB" id="A0A8J7MB23"/>
<keyword evidence="1" id="KW-0732">Signal</keyword>
<feature type="signal peptide" evidence="1">
    <location>
        <begin position="1"/>
        <end position="24"/>
    </location>
</feature>
<reference evidence="2" key="1">
    <citation type="submission" date="2021-01" db="EMBL/GenBank/DDBJ databases">
        <title>Modified the classification status of verrucomicrobia.</title>
        <authorList>
            <person name="Feng X."/>
        </authorList>
    </citation>
    <scope>NUCLEOTIDE SEQUENCE</scope>
    <source>
        <strain evidence="2">_KCTC 22039</strain>
    </source>
</reference>